<evidence type="ECO:0000313" key="9">
    <source>
        <dbReference type="Proteomes" id="UP000189704"/>
    </source>
</evidence>
<evidence type="ECO:0000256" key="4">
    <source>
        <dbReference type="PROSITE-ProRule" id="PRU00024"/>
    </source>
</evidence>
<dbReference type="Pfam" id="PF00643">
    <property type="entry name" value="zf-B_box"/>
    <property type="match status" value="1"/>
</dbReference>
<feature type="domain" description="B30.2/SPRY" evidence="8">
    <location>
        <begin position="269"/>
        <end position="449"/>
    </location>
</feature>
<name>A0A1U7UMJ8_CARSF</name>
<reference evidence="10" key="1">
    <citation type="submission" date="2025-08" db="UniProtKB">
        <authorList>
            <consortium name="RefSeq"/>
        </authorList>
    </citation>
    <scope>IDENTIFICATION</scope>
</reference>
<dbReference type="SUPFAM" id="SSF49899">
    <property type="entry name" value="Concanavalin A-like lectins/glucanases"/>
    <property type="match status" value="1"/>
</dbReference>
<sequence length="449" mass="51887">MNSDTLQAFQNELICSICMNYFLDPVTIDCGHSFCRPCLCLCWEEGQSSMRCPECREISEKSDFKTNVVLKKLASLARQARPHHCHSSEEQFCVKHQEAVELFCETDNRLLCGSCSGSSEHTAHIHSPIEWAAEEGREKLIKKMSSLWKMTKETQYNLDKETGKMNSLGDYVALRKVMIEIHYQKMHLFLHEEEQLHLETMDREAREIFQQLQESEVRMTQKKERLKATYRELTEICHKPDVELLQNLENALERTELLQMQTPQPVNPEFISWRITGVLDMLNSFRVENPLSKETASCYMSLSEDVKRWIFDSDHHDAPGEPQRAESFAAWGAQSFTSGRHYWEVDVAHSSNWILGVCKDSWTGDLSVIDSEKEYFLFSSKRNNHYSLSTNSPYLTQYVQRPLGCVGVFLDYENGTVSFYDVCKGSLIYGFPPTSFSTPLKPFFCLGFL</sequence>
<dbReference type="SMART" id="SM00449">
    <property type="entry name" value="SPRY"/>
    <property type="match status" value="1"/>
</dbReference>
<dbReference type="InterPro" id="IPR003877">
    <property type="entry name" value="SPRY_dom"/>
</dbReference>
<dbReference type="Pfam" id="PF00622">
    <property type="entry name" value="SPRY"/>
    <property type="match status" value="1"/>
</dbReference>
<organism evidence="9 10">
    <name type="scientific">Carlito syrichta</name>
    <name type="common">Philippine tarsier</name>
    <name type="synonym">Tarsius syrichta</name>
    <dbReference type="NCBI Taxonomy" id="1868482"/>
    <lineage>
        <taxon>Eukaryota</taxon>
        <taxon>Metazoa</taxon>
        <taxon>Chordata</taxon>
        <taxon>Craniata</taxon>
        <taxon>Vertebrata</taxon>
        <taxon>Euteleostomi</taxon>
        <taxon>Mammalia</taxon>
        <taxon>Eutheria</taxon>
        <taxon>Euarchontoglires</taxon>
        <taxon>Primates</taxon>
        <taxon>Haplorrhini</taxon>
        <taxon>Tarsiiformes</taxon>
        <taxon>Tarsiidae</taxon>
        <taxon>Carlito</taxon>
    </lineage>
</organism>
<dbReference type="GeneID" id="103271408"/>
<dbReference type="KEGG" id="csyr:103271408"/>
<dbReference type="AlphaFoldDB" id="A0A1U7UMJ8"/>
<feature type="domain" description="B box-type" evidence="7">
    <location>
        <begin position="88"/>
        <end position="129"/>
    </location>
</feature>
<dbReference type="Gene3D" id="3.30.160.60">
    <property type="entry name" value="Classic Zinc Finger"/>
    <property type="match status" value="1"/>
</dbReference>
<dbReference type="InterPro" id="IPR017907">
    <property type="entry name" value="Znf_RING_CS"/>
</dbReference>
<dbReference type="InterPro" id="IPR000315">
    <property type="entry name" value="Znf_B-box"/>
</dbReference>
<evidence type="ECO:0000256" key="2">
    <source>
        <dbReference type="ARBA" id="ARBA00022771"/>
    </source>
</evidence>
<dbReference type="InterPro" id="IPR050143">
    <property type="entry name" value="TRIM/RBCC"/>
</dbReference>
<accession>A0A1U7UMJ8</accession>
<dbReference type="OrthoDB" id="9521923at2759"/>
<evidence type="ECO:0000259" key="6">
    <source>
        <dbReference type="PROSITE" id="PS50089"/>
    </source>
</evidence>
<keyword evidence="1" id="KW-0479">Metal-binding</keyword>
<dbReference type="InterPro" id="IPR001870">
    <property type="entry name" value="B30.2/SPRY"/>
</dbReference>
<feature type="domain" description="RING-type" evidence="6">
    <location>
        <begin position="15"/>
        <end position="56"/>
    </location>
</feature>
<dbReference type="Gene3D" id="2.60.120.920">
    <property type="match status" value="1"/>
</dbReference>
<gene>
    <name evidence="10" type="primary">LOC103271408</name>
</gene>
<evidence type="ECO:0000259" key="7">
    <source>
        <dbReference type="PROSITE" id="PS50119"/>
    </source>
</evidence>
<dbReference type="PROSITE" id="PS00518">
    <property type="entry name" value="ZF_RING_1"/>
    <property type="match status" value="1"/>
</dbReference>
<dbReference type="PROSITE" id="PS50119">
    <property type="entry name" value="ZF_BBOX"/>
    <property type="match status" value="1"/>
</dbReference>
<evidence type="ECO:0000256" key="3">
    <source>
        <dbReference type="ARBA" id="ARBA00022833"/>
    </source>
</evidence>
<dbReference type="RefSeq" id="XP_008067076.1">
    <property type="nucleotide sequence ID" value="XM_008068885.1"/>
</dbReference>
<dbReference type="InterPro" id="IPR013320">
    <property type="entry name" value="ConA-like_dom_sf"/>
</dbReference>
<dbReference type="SUPFAM" id="SSF57850">
    <property type="entry name" value="RING/U-box"/>
    <property type="match status" value="1"/>
</dbReference>
<evidence type="ECO:0000259" key="8">
    <source>
        <dbReference type="PROSITE" id="PS50188"/>
    </source>
</evidence>
<dbReference type="PRINTS" id="PR01407">
    <property type="entry name" value="BUTYPHLNCDUF"/>
</dbReference>
<dbReference type="STRING" id="1868482.ENSTSYP00000007143"/>
<dbReference type="InterPro" id="IPR013083">
    <property type="entry name" value="Znf_RING/FYVE/PHD"/>
</dbReference>
<dbReference type="Pfam" id="PF15227">
    <property type="entry name" value="zf-C3HC4_4"/>
    <property type="match status" value="1"/>
</dbReference>
<dbReference type="InterPro" id="IPR043136">
    <property type="entry name" value="B30.2/SPRY_sf"/>
</dbReference>
<evidence type="ECO:0000313" key="10">
    <source>
        <dbReference type="RefSeq" id="XP_008067076.1"/>
    </source>
</evidence>
<keyword evidence="9" id="KW-1185">Reference proteome</keyword>
<dbReference type="GO" id="GO:0008270">
    <property type="term" value="F:zinc ion binding"/>
    <property type="evidence" value="ECO:0007669"/>
    <property type="project" value="UniProtKB-KW"/>
</dbReference>
<dbReference type="PROSITE" id="PS50089">
    <property type="entry name" value="ZF_RING_2"/>
    <property type="match status" value="1"/>
</dbReference>
<dbReference type="InterPro" id="IPR001841">
    <property type="entry name" value="Znf_RING"/>
</dbReference>
<dbReference type="InterPro" id="IPR003879">
    <property type="entry name" value="Butyrophylin_SPRY"/>
</dbReference>
<dbReference type="SMART" id="SM00184">
    <property type="entry name" value="RING"/>
    <property type="match status" value="1"/>
</dbReference>
<evidence type="ECO:0000256" key="5">
    <source>
        <dbReference type="SAM" id="Coils"/>
    </source>
</evidence>
<dbReference type="SUPFAM" id="SSF57845">
    <property type="entry name" value="B-box zinc-binding domain"/>
    <property type="match status" value="1"/>
</dbReference>
<dbReference type="Proteomes" id="UP000189704">
    <property type="component" value="Unplaced"/>
</dbReference>
<dbReference type="PROSITE" id="PS50188">
    <property type="entry name" value="B302_SPRY"/>
    <property type="match status" value="1"/>
</dbReference>
<keyword evidence="2 4" id="KW-0863">Zinc-finger</keyword>
<keyword evidence="3" id="KW-0862">Zinc</keyword>
<proteinExistence type="predicted"/>
<keyword evidence="5" id="KW-0175">Coiled coil</keyword>
<protein>
    <submittedName>
        <fullName evidence="10">Tripartite motif-containing protein 64-like</fullName>
    </submittedName>
</protein>
<dbReference type="PANTHER" id="PTHR24103">
    <property type="entry name" value="E3 UBIQUITIN-PROTEIN LIGASE TRIM"/>
    <property type="match status" value="1"/>
</dbReference>
<dbReference type="SMART" id="SM00336">
    <property type="entry name" value="BBOX"/>
    <property type="match status" value="1"/>
</dbReference>
<feature type="coiled-coil region" evidence="5">
    <location>
        <begin position="198"/>
        <end position="232"/>
    </location>
</feature>
<dbReference type="Gene3D" id="3.30.40.10">
    <property type="entry name" value="Zinc/RING finger domain, C3HC4 (zinc finger)"/>
    <property type="match status" value="1"/>
</dbReference>
<evidence type="ECO:0000256" key="1">
    <source>
        <dbReference type="ARBA" id="ARBA00022723"/>
    </source>
</evidence>